<comment type="caution">
    <text evidence="4">The sequence shown here is derived from an EMBL/GenBank/DDBJ whole genome shotgun (WGS) entry which is preliminary data.</text>
</comment>
<sequence>MTVLFSAPRWDQDVWMGRIRERAPGRALQSAGADGVVADPDAVRYALLWQAPHGVVSDLPNLEVIFWLGAGVDHLMADPNVPDVPIVRVVDPSLTRRMTEWVVLQVLTHHRETLRYLEQQRRREWRPHRCPMAKDVRVGVMGLGELGRDAAEMLKNLGYDVAGWSRSEKQIEGITCFAGDAGFDPFLARTDILVCLLPMTPATEGILNADLFSKLARDGRIEGPVVINAGRGKSQVEADIARALDDGTLSGVSLDVFETEPLTEASPLWGHPRAILTPHVAAESDPDHIIDYVFDQMETFEAGGELVNVVDRTRGY</sequence>
<evidence type="ECO:0000313" key="4">
    <source>
        <dbReference type="EMBL" id="MCW2306526.1"/>
    </source>
</evidence>
<dbReference type="CDD" id="cd12164">
    <property type="entry name" value="GDH_like_2"/>
    <property type="match status" value="1"/>
</dbReference>
<dbReference type="InterPro" id="IPR036291">
    <property type="entry name" value="NAD(P)-bd_dom_sf"/>
</dbReference>
<dbReference type="EC" id="1.1.1.81" evidence="4"/>
<protein>
    <submittedName>
        <fullName evidence="4">Glyoxylate/hydroxypyruvate reductase A</fullName>
        <ecNumber evidence="4">1.1.1.79</ecNumber>
        <ecNumber evidence="4">1.1.1.81</ecNumber>
    </submittedName>
</protein>
<dbReference type="SUPFAM" id="SSF51735">
    <property type="entry name" value="NAD(P)-binding Rossmann-fold domains"/>
    <property type="match status" value="1"/>
</dbReference>
<evidence type="ECO:0000313" key="5">
    <source>
        <dbReference type="Proteomes" id="UP001209755"/>
    </source>
</evidence>
<dbReference type="EMBL" id="JAOQNS010000002">
    <property type="protein sequence ID" value="MCW2306526.1"/>
    <property type="molecule type" value="Genomic_DNA"/>
</dbReference>
<reference evidence="5" key="1">
    <citation type="submission" date="2023-07" db="EMBL/GenBank/DDBJ databases">
        <title>Genome sequencing of Purple Non-Sulfur Bacteria from various extreme environments.</title>
        <authorList>
            <person name="Mayer M."/>
        </authorList>
    </citation>
    <scope>NUCLEOTIDE SEQUENCE [LARGE SCALE GENOMIC DNA]</scope>
    <source>
        <strain evidence="5">DSM 17935</strain>
    </source>
</reference>
<dbReference type="GO" id="GO:0016618">
    <property type="term" value="F:hydroxypyruvate reductase [NAD(P)H] activity"/>
    <property type="evidence" value="ECO:0007669"/>
    <property type="project" value="UniProtKB-EC"/>
</dbReference>
<dbReference type="EC" id="1.1.1.79" evidence="4"/>
<dbReference type="PANTHER" id="PTHR43333:SF1">
    <property type="entry name" value="D-ISOMER SPECIFIC 2-HYDROXYACID DEHYDROGENASE NAD-BINDING DOMAIN-CONTAINING PROTEIN"/>
    <property type="match status" value="1"/>
</dbReference>
<dbReference type="RefSeq" id="WP_264600193.1">
    <property type="nucleotide sequence ID" value="NZ_JAOQNS010000002.1"/>
</dbReference>
<keyword evidence="2" id="KW-0520">NAD</keyword>
<evidence type="ECO:0000256" key="2">
    <source>
        <dbReference type="ARBA" id="ARBA00023027"/>
    </source>
</evidence>
<name>A0ABT3H886_9HYPH</name>
<gene>
    <name evidence="4" type="ORF">M2319_000845</name>
</gene>
<evidence type="ECO:0000256" key="1">
    <source>
        <dbReference type="ARBA" id="ARBA00023002"/>
    </source>
</evidence>
<dbReference type="PANTHER" id="PTHR43333">
    <property type="entry name" value="2-HACID_DH_C DOMAIN-CONTAINING PROTEIN"/>
    <property type="match status" value="1"/>
</dbReference>
<dbReference type="InterPro" id="IPR006140">
    <property type="entry name" value="D-isomer_DH_NAD-bd"/>
</dbReference>
<keyword evidence="5" id="KW-1185">Reference proteome</keyword>
<dbReference type="Pfam" id="PF02826">
    <property type="entry name" value="2-Hacid_dh_C"/>
    <property type="match status" value="1"/>
</dbReference>
<dbReference type="Gene3D" id="3.40.50.720">
    <property type="entry name" value="NAD(P)-binding Rossmann-like Domain"/>
    <property type="match status" value="2"/>
</dbReference>
<keyword evidence="1 4" id="KW-0560">Oxidoreductase</keyword>
<dbReference type="GO" id="GO:0030267">
    <property type="term" value="F:glyoxylate reductase (NADPH) activity"/>
    <property type="evidence" value="ECO:0007669"/>
    <property type="project" value="UniProtKB-EC"/>
</dbReference>
<dbReference type="Proteomes" id="UP001209755">
    <property type="component" value="Unassembled WGS sequence"/>
</dbReference>
<accession>A0ABT3H886</accession>
<proteinExistence type="predicted"/>
<evidence type="ECO:0000259" key="3">
    <source>
        <dbReference type="Pfam" id="PF02826"/>
    </source>
</evidence>
<feature type="domain" description="D-isomer specific 2-hydroxyacid dehydrogenase NAD-binding" evidence="3">
    <location>
        <begin position="105"/>
        <end position="281"/>
    </location>
</feature>
<organism evidence="4 5">
    <name type="scientific">Rhodobium gokarnense</name>
    <dbReference type="NCBI Taxonomy" id="364296"/>
    <lineage>
        <taxon>Bacteria</taxon>
        <taxon>Pseudomonadati</taxon>
        <taxon>Pseudomonadota</taxon>
        <taxon>Alphaproteobacteria</taxon>
        <taxon>Hyphomicrobiales</taxon>
        <taxon>Rhodobiaceae</taxon>
        <taxon>Rhodobium</taxon>
    </lineage>
</organism>